<dbReference type="Pfam" id="PF00970">
    <property type="entry name" value="FAD_binding_6"/>
    <property type="match status" value="1"/>
</dbReference>
<keyword evidence="7" id="KW-1185">Reference proteome</keyword>
<dbReference type="SUPFAM" id="SSF63380">
    <property type="entry name" value="Riboflavin synthase domain-like"/>
    <property type="match status" value="1"/>
</dbReference>
<dbReference type="InterPro" id="IPR001433">
    <property type="entry name" value="OxRdtase_FAD/NAD-bd"/>
</dbReference>
<reference evidence="6 7" key="1">
    <citation type="submission" date="2024-10" db="EMBL/GenBank/DDBJ databases">
        <authorList>
            <person name="Deangelis K."/>
            <person name="Huntemann M."/>
            <person name="Clum A."/>
            <person name="Wang J."/>
            <person name="Palaniappan K."/>
            <person name="Ritter S."/>
            <person name="Chen I.-M."/>
            <person name="Stamatis D."/>
            <person name="Reddy T."/>
            <person name="O'Malley R."/>
            <person name="Daum C."/>
            <person name="Ng V."/>
            <person name="Ivanova N."/>
            <person name="Kyrpides N."/>
            <person name="Woyke T."/>
        </authorList>
    </citation>
    <scope>NUCLEOTIDE SEQUENCE [LARGE SCALE GENOMIC DNA]</scope>
    <source>
        <strain evidence="6 7">GAS97</strain>
    </source>
</reference>
<keyword evidence="2" id="KW-0408">Iron</keyword>
<dbReference type="Proteomes" id="UP001620514">
    <property type="component" value="Unassembled WGS sequence"/>
</dbReference>
<proteinExistence type="predicted"/>
<comment type="cofactor">
    <cofactor evidence="1">
        <name>FAD</name>
        <dbReference type="ChEBI" id="CHEBI:57692"/>
    </cofactor>
</comment>
<dbReference type="CDD" id="cd06209">
    <property type="entry name" value="BenDO_FAD_NAD"/>
    <property type="match status" value="1"/>
</dbReference>
<name>A0ABW8N3W5_9BURK</name>
<evidence type="ECO:0000259" key="5">
    <source>
        <dbReference type="PROSITE" id="PS51384"/>
    </source>
</evidence>
<dbReference type="InterPro" id="IPR047683">
    <property type="entry name" value="BenC-like_FAD_NAD-bd"/>
</dbReference>
<protein>
    <submittedName>
        <fullName evidence="6">NAD(P)H-flavin reductase/ferredoxin</fullName>
    </submittedName>
</protein>
<dbReference type="InterPro" id="IPR001709">
    <property type="entry name" value="Flavoprot_Pyr_Nucl_cyt_Rdtase"/>
</dbReference>
<evidence type="ECO:0000313" key="6">
    <source>
        <dbReference type="EMBL" id="MFK4448677.1"/>
    </source>
</evidence>
<dbReference type="SUPFAM" id="SSF52343">
    <property type="entry name" value="Ferredoxin reductase-like, C-terminal NADP-linked domain"/>
    <property type="match status" value="1"/>
</dbReference>
<reference evidence="6 7" key="2">
    <citation type="submission" date="2024-11" db="EMBL/GenBank/DDBJ databases">
        <title>Using genomics to understand microbial adaptation to soil warming.</title>
        <authorList>
            <person name="Deangelis K.M. PhD."/>
        </authorList>
    </citation>
    <scope>NUCLEOTIDE SEQUENCE [LARGE SCALE GENOMIC DNA]</scope>
    <source>
        <strain evidence="6 7">GAS97</strain>
    </source>
</reference>
<feature type="domain" description="FAD-binding FR-type" evidence="5">
    <location>
        <begin position="103"/>
        <end position="203"/>
    </location>
</feature>
<evidence type="ECO:0000313" key="7">
    <source>
        <dbReference type="Proteomes" id="UP001620514"/>
    </source>
</evidence>
<gene>
    <name evidence="6" type="ORF">ABH943_008721</name>
</gene>
<keyword evidence="2" id="KW-0479">Metal-binding</keyword>
<dbReference type="Pfam" id="PF00175">
    <property type="entry name" value="NAD_binding_1"/>
    <property type="match status" value="1"/>
</dbReference>
<dbReference type="InterPro" id="IPR036010">
    <property type="entry name" value="2Fe-2S_ferredoxin-like_sf"/>
</dbReference>
<evidence type="ECO:0000256" key="2">
    <source>
        <dbReference type="ARBA" id="ARBA00022714"/>
    </source>
</evidence>
<dbReference type="EMBL" id="JBIYDN010000057">
    <property type="protein sequence ID" value="MFK4448677.1"/>
    <property type="molecule type" value="Genomic_DNA"/>
</dbReference>
<dbReference type="Gene3D" id="2.40.30.10">
    <property type="entry name" value="Translation factors"/>
    <property type="match status" value="1"/>
</dbReference>
<comment type="caution">
    <text evidence="6">The sequence shown here is derived from an EMBL/GenBank/DDBJ whole genome shotgun (WGS) entry which is preliminary data.</text>
</comment>
<dbReference type="SUPFAM" id="SSF54292">
    <property type="entry name" value="2Fe-2S ferredoxin-like"/>
    <property type="match status" value="1"/>
</dbReference>
<dbReference type="PRINTS" id="PR00371">
    <property type="entry name" value="FPNCR"/>
</dbReference>
<evidence type="ECO:0000256" key="3">
    <source>
        <dbReference type="ARBA" id="ARBA00034078"/>
    </source>
</evidence>
<dbReference type="Gene3D" id="3.40.50.80">
    <property type="entry name" value="Nucleotide-binding domain of ferredoxin-NADP reductase (FNR) module"/>
    <property type="match status" value="1"/>
</dbReference>
<dbReference type="InterPro" id="IPR017938">
    <property type="entry name" value="Riboflavin_synthase-like_b-brl"/>
</dbReference>
<dbReference type="Gene3D" id="3.10.20.30">
    <property type="match status" value="1"/>
</dbReference>
<dbReference type="InterPro" id="IPR012675">
    <property type="entry name" value="Beta-grasp_dom_sf"/>
</dbReference>
<dbReference type="InterPro" id="IPR050415">
    <property type="entry name" value="MRET"/>
</dbReference>
<dbReference type="NCBIfam" id="NF040810">
    <property type="entry name" value="BenC"/>
    <property type="match status" value="1"/>
</dbReference>
<dbReference type="RefSeq" id="WP_404615161.1">
    <property type="nucleotide sequence ID" value="NZ_JBIYDN010000057.1"/>
</dbReference>
<evidence type="ECO:0000256" key="1">
    <source>
        <dbReference type="ARBA" id="ARBA00001974"/>
    </source>
</evidence>
<dbReference type="PANTHER" id="PTHR47354">
    <property type="entry name" value="NADH OXIDOREDUCTASE HCR"/>
    <property type="match status" value="1"/>
</dbReference>
<dbReference type="InterPro" id="IPR006058">
    <property type="entry name" value="2Fe2S_fd_BS"/>
</dbReference>
<evidence type="ECO:0000259" key="4">
    <source>
        <dbReference type="PROSITE" id="PS51085"/>
    </source>
</evidence>
<feature type="domain" description="2Fe-2S ferredoxin-type" evidence="4">
    <location>
        <begin position="3"/>
        <end position="96"/>
    </location>
</feature>
<dbReference type="PRINTS" id="PR00410">
    <property type="entry name" value="PHEHYDRXLASE"/>
</dbReference>
<dbReference type="Pfam" id="PF00111">
    <property type="entry name" value="Fer2"/>
    <property type="match status" value="1"/>
</dbReference>
<keyword evidence="2" id="KW-0001">2Fe-2S</keyword>
<dbReference type="InterPro" id="IPR008333">
    <property type="entry name" value="Cbr1-like_FAD-bd_dom"/>
</dbReference>
<sequence length="348" mass="38220">MTHSIALQFEDDVTHFIACTEDETVADAAYRHGISIPLDCRDGACGTCKSFCEQGRYDGGNYIEDALTDDEARQGFVLPCQMRAKTDCVIRVPASSTACKLRRSTLRGRLAAVDRASDTTLTFSIAVDPSIKIDFLPGQYARIQVPGTSESRAYSFSSSPGNHNASFLIRDVPNGKMSTYLRQFARVGEPVTFDGPYGAFYLRKIERPLLMLAGGTGLAPFLSMLNSMVAEELLHGDGDQRVKHHSIRLIYGVTRDDDLVGLEQLDRLTEQLPQFGYVTCVADSGSAHPLKGYVTQHITSENLHEGDVDIYVCGPPPMVGAVRNWLSEKGVKPENFFFEKFAPATAMS</sequence>
<dbReference type="PROSITE" id="PS51085">
    <property type="entry name" value="2FE2S_FER_2"/>
    <property type="match status" value="1"/>
</dbReference>
<dbReference type="InterPro" id="IPR001041">
    <property type="entry name" value="2Fe-2S_ferredoxin-type"/>
</dbReference>
<dbReference type="CDD" id="cd00207">
    <property type="entry name" value="fer2"/>
    <property type="match status" value="1"/>
</dbReference>
<accession>A0ABW8N3W5</accession>
<keyword evidence="2" id="KW-0411">Iron-sulfur</keyword>
<dbReference type="PROSITE" id="PS51384">
    <property type="entry name" value="FAD_FR"/>
    <property type="match status" value="1"/>
</dbReference>
<comment type="cofactor">
    <cofactor evidence="3">
        <name>[2Fe-2S] cluster</name>
        <dbReference type="ChEBI" id="CHEBI:190135"/>
    </cofactor>
</comment>
<dbReference type="InterPro" id="IPR039261">
    <property type="entry name" value="FNR_nucleotide-bd"/>
</dbReference>
<dbReference type="InterPro" id="IPR017927">
    <property type="entry name" value="FAD-bd_FR_type"/>
</dbReference>
<dbReference type="PROSITE" id="PS00197">
    <property type="entry name" value="2FE2S_FER_1"/>
    <property type="match status" value="1"/>
</dbReference>
<organism evidence="6 7">
    <name type="scientific">Caballeronia udeis</name>
    <dbReference type="NCBI Taxonomy" id="1232866"/>
    <lineage>
        <taxon>Bacteria</taxon>
        <taxon>Pseudomonadati</taxon>
        <taxon>Pseudomonadota</taxon>
        <taxon>Betaproteobacteria</taxon>
        <taxon>Burkholderiales</taxon>
        <taxon>Burkholderiaceae</taxon>
        <taxon>Caballeronia</taxon>
    </lineage>
</organism>
<dbReference type="PANTHER" id="PTHR47354:SF5">
    <property type="entry name" value="PROTEIN RFBI"/>
    <property type="match status" value="1"/>
</dbReference>